<evidence type="ECO:0000256" key="6">
    <source>
        <dbReference type="ARBA" id="ARBA00023136"/>
    </source>
</evidence>
<dbReference type="GO" id="GO:0005524">
    <property type="term" value="F:ATP binding"/>
    <property type="evidence" value="ECO:0007669"/>
    <property type="project" value="UniProtKB-KW"/>
</dbReference>
<dbReference type="GO" id="GO:0005886">
    <property type="term" value="C:plasma membrane"/>
    <property type="evidence" value="ECO:0007669"/>
    <property type="project" value="UniProtKB-SubCell"/>
</dbReference>
<dbReference type="Gene3D" id="1.20.1560.10">
    <property type="entry name" value="ABC transporter type 1, transmembrane domain"/>
    <property type="match status" value="1"/>
</dbReference>
<dbReference type="CDD" id="cd03228">
    <property type="entry name" value="ABCC_MRP_Like"/>
    <property type="match status" value="1"/>
</dbReference>
<keyword evidence="5 7" id="KW-1133">Transmembrane helix</keyword>
<dbReference type="AlphaFoldDB" id="A0A4R6B0V9"/>
<dbReference type="OrthoDB" id="5288404at2"/>
<dbReference type="InterPro" id="IPR027417">
    <property type="entry name" value="P-loop_NTPase"/>
</dbReference>
<dbReference type="EMBL" id="SMZO01000017">
    <property type="protein sequence ID" value="TDL88103.1"/>
    <property type="molecule type" value="Genomic_DNA"/>
</dbReference>
<evidence type="ECO:0000256" key="4">
    <source>
        <dbReference type="ARBA" id="ARBA00022840"/>
    </source>
</evidence>
<dbReference type="GO" id="GO:0140359">
    <property type="term" value="F:ABC-type transporter activity"/>
    <property type="evidence" value="ECO:0007669"/>
    <property type="project" value="InterPro"/>
</dbReference>
<feature type="transmembrane region" description="Helical" evidence="7">
    <location>
        <begin position="20"/>
        <end position="37"/>
    </location>
</feature>
<sequence length="557" mass="58362">MRPLWHITRLMWRAGPWAMWRGAAAALAVLVMGTALLGLSGWFITAAGAAGIAGVGIAFDVFRPSAGVRFLALGRAGARYAERLLTHDTTLRALASLRLAVLEQLEQRPIASLRQLRSGAGLNRIIADVDALDGLLLRLVLPVIAGLLTHLGALALIWWLAGAQIALSLSVGYLVGSGLVLWRAAKSAVAPSVEAETARQTLRHDVIGLLRGRRDVIVQGLLPKTRIEIDAAEAQATSAERHLSRIDERTALRLSLVVTLCTAAALALGQLAVRAGTIDAATAAIGVFVALALAETVLPLRRGLADLGRMHSAARRLLRDGTTGHPTALSPITPDTSRGLTVTDLTVARPGRQVAVSAPLSLTLHPGDVVALAGPSGHGKSTLLDALAGLTNPLSGQVILAGIPLSDWPETQLRDCLTLVPQRTSLIGGTVRENLALSVDTLTDGAAWAALQTVCMTDVIARVGGLDGVLGEAGSGLSGGEARRLALARAVLRAPKVLLLDEPTEGLDDALARDVLAGLKKALPECAILMAAHRPAETEFATRTISVKRHITKTEYI</sequence>
<evidence type="ECO:0000313" key="10">
    <source>
        <dbReference type="EMBL" id="TDL88103.1"/>
    </source>
</evidence>
<dbReference type="PANTHER" id="PTHR24221:SF654">
    <property type="entry name" value="ATP-BINDING CASSETTE SUB-FAMILY B MEMBER 6"/>
    <property type="match status" value="1"/>
</dbReference>
<dbReference type="SUPFAM" id="SSF52540">
    <property type="entry name" value="P-loop containing nucleoside triphosphate hydrolases"/>
    <property type="match status" value="1"/>
</dbReference>
<feature type="transmembrane region" description="Helical" evidence="7">
    <location>
        <begin position="135"/>
        <end position="159"/>
    </location>
</feature>
<keyword evidence="6 7" id="KW-0472">Membrane</keyword>
<dbReference type="Proteomes" id="UP000294562">
    <property type="component" value="Unassembled WGS sequence"/>
</dbReference>
<evidence type="ECO:0000259" key="9">
    <source>
        <dbReference type="PROSITE" id="PS50929"/>
    </source>
</evidence>
<feature type="domain" description="ABC transmembrane type-1" evidence="9">
    <location>
        <begin position="22"/>
        <end position="309"/>
    </location>
</feature>
<dbReference type="PROSITE" id="PS00211">
    <property type="entry name" value="ABC_TRANSPORTER_1"/>
    <property type="match status" value="1"/>
</dbReference>
<keyword evidence="3" id="KW-0547">Nucleotide-binding</keyword>
<name>A0A4R6B0V9_9RHOB</name>
<evidence type="ECO:0000313" key="11">
    <source>
        <dbReference type="Proteomes" id="UP000294562"/>
    </source>
</evidence>
<dbReference type="GO" id="GO:0016887">
    <property type="term" value="F:ATP hydrolysis activity"/>
    <property type="evidence" value="ECO:0007669"/>
    <property type="project" value="InterPro"/>
</dbReference>
<feature type="transmembrane region" description="Helical" evidence="7">
    <location>
        <begin position="251"/>
        <end position="272"/>
    </location>
</feature>
<dbReference type="SUPFAM" id="SSF90123">
    <property type="entry name" value="ABC transporter transmembrane region"/>
    <property type="match status" value="1"/>
</dbReference>
<keyword evidence="11" id="KW-1185">Reference proteome</keyword>
<dbReference type="GO" id="GO:0034040">
    <property type="term" value="F:ATPase-coupled lipid transmembrane transporter activity"/>
    <property type="evidence" value="ECO:0007669"/>
    <property type="project" value="TreeGrafter"/>
</dbReference>
<dbReference type="InterPro" id="IPR003439">
    <property type="entry name" value="ABC_transporter-like_ATP-bd"/>
</dbReference>
<reference evidence="10 11" key="1">
    <citation type="submission" date="2019-03" db="EMBL/GenBank/DDBJ databases">
        <title>Rhodobacteraceae bacterium SM1902, a new member of the family Rhodobacteraceae isolated from Yantai.</title>
        <authorList>
            <person name="Sun Y."/>
        </authorList>
    </citation>
    <scope>NUCLEOTIDE SEQUENCE [LARGE SCALE GENOMIC DNA]</scope>
    <source>
        <strain evidence="10 11">SM1902</strain>
    </source>
</reference>
<feature type="transmembrane region" description="Helical" evidence="7">
    <location>
        <begin position="278"/>
        <end position="300"/>
    </location>
</feature>
<dbReference type="InterPro" id="IPR003593">
    <property type="entry name" value="AAA+_ATPase"/>
</dbReference>
<feature type="domain" description="ABC transporter" evidence="8">
    <location>
        <begin position="340"/>
        <end position="557"/>
    </location>
</feature>
<evidence type="ECO:0000256" key="1">
    <source>
        <dbReference type="ARBA" id="ARBA00004651"/>
    </source>
</evidence>
<evidence type="ECO:0000259" key="8">
    <source>
        <dbReference type="PROSITE" id="PS50893"/>
    </source>
</evidence>
<comment type="subcellular location">
    <subcellularLocation>
        <location evidence="1">Cell membrane</location>
        <topology evidence="1">Multi-pass membrane protein</topology>
    </subcellularLocation>
</comment>
<feature type="transmembrane region" description="Helical" evidence="7">
    <location>
        <begin position="43"/>
        <end position="62"/>
    </location>
</feature>
<dbReference type="RefSeq" id="WP_133342658.1">
    <property type="nucleotide sequence ID" value="NZ_SMZO01000017.1"/>
</dbReference>
<evidence type="ECO:0000256" key="5">
    <source>
        <dbReference type="ARBA" id="ARBA00022989"/>
    </source>
</evidence>
<dbReference type="InterPro" id="IPR017871">
    <property type="entry name" value="ABC_transporter-like_CS"/>
</dbReference>
<feature type="transmembrane region" description="Helical" evidence="7">
    <location>
        <begin position="165"/>
        <end position="182"/>
    </location>
</feature>
<comment type="caution">
    <text evidence="10">The sequence shown here is derived from an EMBL/GenBank/DDBJ whole genome shotgun (WGS) entry which is preliminary data.</text>
</comment>
<gene>
    <name evidence="10" type="ORF">E2L05_09380</name>
</gene>
<dbReference type="InterPro" id="IPR011527">
    <property type="entry name" value="ABC1_TM_dom"/>
</dbReference>
<organism evidence="10 11">
    <name type="scientific">Meridianimarinicoccus aquatilis</name>
    <dbReference type="NCBI Taxonomy" id="2552766"/>
    <lineage>
        <taxon>Bacteria</taxon>
        <taxon>Pseudomonadati</taxon>
        <taxon>Pseudomonadota</taxon>
        <taxon>Alphaproteobacteria</taxon>
        <taxon>Rhodobacterales</taxon>
        <taxon>Paracoccaceae</taxon>
        <taxon>Meridianimarinicoccus</taxon>
    </lineage>
</organism>
<evidence type="ECO:0000256" key="2">
    <source>
        <dbReference type="ARBA" id="ARBA00022692"/>
    </source>
</evidence>
<evidence type="ECO:0000256" key="7">
    <source>
        <dbReference type="SAM" id="Phobius"/>
    </source>
</evidence>
<dbReference type="Gene3D" id="3.40.50.300">
    <property type="entry name" value="P-loop containing nucleotide triphosphate hydrolases"/>
    <property type="match status" value="1"/>
</dbReference>
<accession>A0A4R6B0V9</accession>
<dbReference type="Pfam" id="PF00005">
    <property type="entry name" value="ABC_tran"/>
    <property type="match status" value="1"/>
</dbReference>
<proteinExistence type="predicted"/>
<dbReference type="PROSITE" id="PS50893">
    <property type="entry name" value="ABC_TRANSPORTER_2"/>
    <property type="match status" value="1"/>
</dbReference>
<dbReference type="PROSITE" id="PS50929">
    <property type="entry name" value="ABC_TM1F"/>
    <property type="match status" value="1"/>
</dbReference>
<dbReference type="PANTHER" id="PTHR24221">
    <property type="entry name" value="ATP-BINDING CASSETTE SUB-FAMILY B"/>
    <property type="match status" value="1"/>
</dbReference>
<dbReference type="InterPro" id="IPR039421">
    <property type="entry name" value="Type_1_exporter"/>
</dbReference>
<keyword evidence="2 7" id="KW-0812">Transmembrane</keyword>
<evidence type="ECO:0000256" key="3">
    <source>
        <dbReference type="ARBA" id="ARBA00022741"/>
    </source>
</evidence>
<dbReference type="InterPro" id="IPR036640">
    <property type="entry name" value="ABC1_TM_sf"/>
</dbReference>
<keyword evidence="4 10" id="KW-0067">ATP-binding</keyword>
<protein>
    <submittedName>
        <fullName evidence="10">ATP-binding cassette domain-containing protein</fullName>
    </submittedName>
</protein>
<dbReference type="SMART" id="SM00382">
    <property type="entry name" value="AAA"/>
    <property type="match status" value="1"/>
</dbReference>